<dbReference type="GO" id="GO:0003963">
    <property type="term" value="F:RNA-3'-phosphate cyclase activity"/>
    <property type="evidence" value="ECO:0007669"/>
    <property type="project" value="TreeGrafter"/>
</dbReference>
<feature type="compositionally biased region" description="Polar residues" evidence="1">
    <location>
        <begin position="1"/>
        <end position="13"/>
    </location>
</feature>
<feature type="region of interest" description="Disordered" evidence="1">
    <location>
        <begin position="1"/>
        <end position="29"/>
    </location>
</feature>
<dbReference type="InterPro" id="IPR023797">
    <property type="entry name" value="RNA3'_phos_cyclase_dom"/>
</dbReference>
<dbReference type="Pfam" id="PF01137">
    <property type="entry name" value="RTC"/>
    <property type="match status" value="1"/>
</dbReference>
<evidence type="ECO:0000256" key="1">
    <source>
        <dbReference type="SAM" id="MobiDB-lite"/>
    </source>
</evidence>
<protein>
    <recommendedName>
        <fullName evidence="2">RNA 3'-terminal phosphate cyclase domain-containing protein</fullName>
    </recommendedName>
</protein>
<dbReference type="OrthoDB" id="25029at2759"/>
<evidence type="ECO:0000313" key="3">
    <source>
        <dbReference type="EMBL" id="KAJ5113864.1"/>
    </source>
</evidence>
<dbReference type="Proteomes" id="UP001149165">
    <property type="component" value="Unassembled WGS sequence"/>
</dbReference>
<dbReference type="EMBL" id="JAPQKH010000002">
    <property type="protein sequence ID" value="KAJ5113864.1"/>
    <property type="molecule type" value="Genomic_DNA"/>
</dbReference>
<proteinExistence type="predicted"/>
<dbReference type="InterPro" id="IPR013792">
    <property type="entry name" value="RNA3'P_cycl/enolpyr_Trfase_a/b"/>
</dbReference>
<keyword evidence="4" id="KW-1185">Reference proteome</keyword>
<comment type="caution">
    <text evidence="3">The sequence shown here is derived from an EMBL/GenBank/DDBJ whole genome shotgun (WGS) entry which is preliminary data.</text>
</comment>
<dbReference type="Gene3D" id="3.65.10.20">
    <property type="entry name" value="RNA 3'-terminal phosphate cyclase domain"/>
    <property type="match status" value="2"/>
</dbReference>
<sequence>MARFQNMNASISSGDPPPRSPRHVHLDGRTLEGGGQLVRNALALSALTSRPVTVNHIRGNRGRGGGLKSSHAAAVKLLAEISGSKVTGGEVGSQHITFEPERPADEDETSSDTTHKSSLVSLSNLTVQSKYNIKLPTPGSVFLIFQALYPYLLHVGSRAATDCVKVTITGGTNGTSAPSYDYTSQVAAPNFARLGLPPLSLELHKRGWTVGPIEMGSVSFKIHPLSSLVNEQGIPETHFPKIKIMAHERGKITKIDLTVLAPDIEIPEERKTARNYIEKETRRSLRKSLQNMDPSSFDPSYENEHDNALSNQASFVPIKMHTSEPTNHPSQGYVLIVAHTSTGFRIGHDALISCKPQGSPKSNHKNTKKAPRDQNKRQKHSHKESERITDCIDTLVAEFIHEISDHDIADTKTPETKSEKRSVLDTHMRDQIVVFEALGEAHGNGSSESKASEVKENDKYWSLHTKTAQWVCQKMLLEPTEEQT</sequence>
<feature type="region of interest" description="Disordered" evidence="1">
    <location>
        <begin position="351"/>
        <end position="387"/>
    </location>
</feature>
<evidence type="ECO:0000313" key="4">
    <source>
        <dbReference type="Proteomes" id="UP001149165"/>
    </source>
</evidence>
<dbReference type="InterPro" id="IPR037136">
    <property type="entry name" value="RNA3'_phos_cyclase_dom_sf"/>
</dbReference>
<gene>
    <name evidence="3" type="ORF">N7456_002398</name>
</gene>
<feature type="region of interest" description="Disordered" evidence="1">
    <location>
        <begin position="281"/>
        <end position="305"/>
    </location>
</feature>
<dbReference type="GO" id="GO:0005634">
    <property type="term" value="C:nucleus"/>
    <property type="evidence" value="ECO:0007669"/>
    <property type="project" value="TreeGrafter"/>
</dbReference>
<feature type="compositionally biased region" description="Polar residues" evidence="1">
    <location>
        <begin position="287"/>
        <end position="298"/>
    </location>
</feature>
<dbReference type="AlphaFoldDB" id="A0A9W9KNY7"/>
<dbReference type="SUPFAM" id="SSF55205">
    <property type="entry name" value="EPT/RTPC-like"/>
    <property type="match status" value="1"/>
</dbReference>
<accession>A0A9W9KNY7</accession>
<name>A0A9W9KNY7_9EURO</name>
<evidence type="ECO:0000259" key="2">
    <source>
        <dbReference type="Pfam" id="PF01137"/>
    </source>
</evidence>
<dbReference type="InterPro" id="IPR000228">
    <property type="entry name" value="RNA3'_term_phos_cyc"/>
</dbReference>
<dbReference type="PANTHER" id="PTHR11096:SF0">
    <property type="entry name" value="RNA 3'-TERMINAL PHOSPHATE CYCLASE"/>
    <property type="match status" value="1"/>
</dbReference>
<organism evidence="3 4">
    <name type="scientific">Penicillium angulare</name>
    <dbReference type="NCBI Taxonomy" id="116970"/>
    <lineage>
        <taxon>Eukaryota</taxon>
        <taxon>Fungi</taxon>
        <taxon>Dikarya</taxon>
        <taxon>Ascomycota</taxon>
        <taxon>Pezizomycotina</taxon>
        <taxon>Eurotiomycetes</taxon>
        <taxon>Eurotiomycetidae</taxon>
        <taxon>Eurotiales</taxon>
        <taxon>Aspergillaceae</taxon>
        <taxon>Penicillium</taxon>
    </lineage>
</organism>
<dbReference type="GO" id="GO:0006396">
    <property type="term" value="P:RNA processing"/>
    <property type="evidence" value="ECO:0007669"/>
    <property type="project" value="InterPro"/>
</dbReference>
<feature type="domain" description="RNA 3'-terminal phosphate cyclase" evidence="2">
    <location>
        <begin position="31"/>
        <end position="476"/>
    </location>
</feature>
<reference evidence="3" key="2">
    <citation type="journal article" date="2023" name="IMA Fungus">
        <title>Comparative genomic study of the Penicillium genus elucidates a diverse pangenome and 15 lateral gene transfer events.</title>
        <authorList>
            <person name="Petersen C."/>
            <person name="Sorensen T."/>
            <person name="Nielsen M.R."/>
            <person name="Sondergaard T.E."/>
            <person name="Sorensen J.L."/>
            <person name="Fitzpatrick D.A."/>
            <person name="Frisvad J.C."/>
            <person name="Nielsen K.L."/>
        </authorList>
    </citation>
    <scope>NUCLEOTIDE SEQUENCE</scope>
    <source>
        <strain evidence="3">IBT 30069</strain>
    </source>
</reference>
<reference evidence="3" key="1">
    <citation type="submission" date="2022-11" db="EMBL/GenBank/DDBJ databases">
        <authorList>
            <person name="Petersen C."/>
        </authorList>
    </citation>
    <scope>NUCLEOTIDE SEQUENCE</scope>
    <source>
        <strain evidence="3">IBT 30069</strain>
    </source>
</reference>
<dbReference type="PANTHER" id="PTHR11096">
    <property type="entry name" value="RNA 3' TERMINAL PHOSPHATE CYCLASE"/>
    <property type="match status" value="1"/>
</dbReference>